<accession>A0AA35YCQ6</accession>
<protein>
    <submittedName>
        <fullName evidence="1">Uncharacterized protein</fullName>
    </submittedName>
</protein>
<evidence type="ECO:0000313" key="2">
    <source>
        <dbReference type="Proteomes" id="UP001177003"/>
    </source>
</evidence>
<dbReference type="Proteomes" id="UP001177003">
    <property type="component" value="Chromosome 2"/>
</dbReference>
<dbReference type="EMBL" id="OX465078">
    <property type="protein sequence ID" value="CAI9270407.1"/>
    <property type="molecule type" value="Genomic_DNA"/>
</dbReference>
<keyword evidence="2" id="KW-1185">Reference proteome</keyword>
<name>A0AA35YCQ6_LACSI</name>
<organism evidence="1 2">
    <name type="scientific">Lactuca saligna</name>
    <name type="common">Willowleaf lettuce</name>
    <dbReference type="NCBI Taxonomy" id="75948"/>
    <lineage>
        <taxon>Eukaryota</taxon>
        <taxon>Viridiplantae</taxon>
        <taxon>Streptophyta</taxon>
        <taxon>Embryophyta</taxon>
        <taxon>Tracheophyta</taxon>
        <taxon>Spermatophyta</taxon>
        <taxon>Magnoliopsida</taxon>
        <taxon>eudicotyledons</taxon>
        <taxon>Gunneridae</taxon>
        <taxon>Pentapetalae</taxon>
        <taxon>asterids</taxon>
        <taxon>campanulids</taxon>
        <taxon>Asterales</taxon>
        <taxon>Asteraceae</taxon>
        <taxon>Cichorioideae</taxon>
        <taxon>Cichorieae</taxon>
        <taxon>Lactucinae</taxon>
        <taxon>Lactuca</taxon>
    </lineage>
</organism>
<reference evidence="1" key="1">
    <citation type="submission" date="2023-04" db="EMBL/GenBank/DDBJ databases">
        <authorList>
            <person name="Vijverberg K."/>
            <person name="Xiong W."/>
            <person name="Schranz E."/>
        </authorList>
    </citation>
    <scope>NUCLEOTIDE SEQUENCE</scope>
</reference>
<sequence>MAVVKPNLRRLSGLASINRYCSSTSAVASASHSDTDTDTSIVVTTATKTIQKLSHSETLISEKLHSIIKNHHRQNPNPSPIPTDFPPNFTIPSLSSDFSNLSRQQPISPAVIRSVIEKCAAVRHGIPFTPTLAFFNWATSTTTGSSDTYNEMIDLAGKVRHFDVAWQVC</sequence>
<dbReference type="AlphaFoldDB" id="A0AA35YCQ6"/>
<proteinExistence type="predicted"/>
<gene>
    <name evidence="1" type="ORF">LSALG_LOCUS10717</name>
</gene>
<evidence type="ECO:0000313" key="1">
    <source>
        <dbReference type="EMBL" id="CAI9270407.1"/>
    </source>
</evidence>